<feature type="domain" description="SnoaL-like" evidence="1">
    <location>
        <begin position="12"/>
        <end position="116"/>
    </location>
</feature>
<sequence>MEAIQMSLTTTVETFFEAYRRQDIDAMLACFSDGGTIHYVPVGLDGSARQQGVAIWTGLINVFPDLTNRIMALYAGDDGRSVTVEIMISGTQAKDGFDIPNLGKRFELPHAFIVTGSPDGGIDRMTAYWDNAAWFTMLGKTTLA</sequence>
<dbReference type="EMBL" id="BAND01000121">
    <property type="protein sequence ID" value="GAJ30352.1"/>
    <property type="molecule type" value="Genomic_DNA"/>
</dbReference>
<dbReference type="Proteomes" id="UP000019760">
    <property type="component" value="Unassembled WGS sequence"/>
</dbReference>
<dbReference type="SUPFAM" id="SSF54427">
    <property type="entry name" value="NTF2-like"/>
    <property type="match status" value="1"/>
</dbReference>
<comment type="caution">
    <text evidence="2">The sequence shown here is derived from an EMBL/GenBank/DDBJ whole genome shotgun (WGS) entry which is preliminary data.</text>
</comment>
<dbReference type="Pfam" id="PF12680">
    <property type="entry name" value="SnoaL_2"/>
    <property type="match status" value="1"/>
</dbReference>
<reference evidence="2 3" key="2">
    <citation type="journal article" date="2014" name="FEMS Microbiol. Lett.">
        <title>Draft genomic DNA sequence of the facultatively methylotrophic bacterium Acidomonas methanolica type strain MB58.</title>
        <authorList>
            <person name="Higashiura N."/>
            <person name="Hadano H."/>
            <person name="Hirakawa H."/>
            <person name="Matsutani M."/>
            <person name="Takabe S."/>
            <person name="Matsushita K."/>
            <person name="Azuma Y."/>
        </authorList>
    </citation>
    <scope>NUCLEOTIDE SEQUENCE [LARGE SCALE GENOMIC DNA]</scope>
    <source>
        <strain evidence="2 3">MB58</strain>
    </source>
</reference>
<name>A0A023D860_ACIMT</name>
<dbReference type="AlphaFoldDB" id="A0A023D860"/>
<protein>
    <recommendedName>
        <fullName evidence="1">SnoaL-like domain-containing protein</fullName>
    </recommendedName>
</protein>
<keyword evidence="3" id="KW-1185">Reference proteome</keyword>
<gene>
    <name evidence="2" type="ORF">Amme_122_011</name>
</gene>
<accession>A0A023D860</accession>
<evidence type="ECO:0000313" key="2">
    <source>
        <dbReference type="EMBL" id="GAJ30352.1"/>
    </source>
</evidence>
<dbReference type="InterPro" id="IPR032710">
    <property type="entry name" value="NTF2-like_dom_sf"/>
</dbReference>
<organism evidence="2 3">
    <name type="scientific">Acidomonas methanolica NBRC 104435</name>
    <dbReference type="NCBI Taxonomy" id="1231351"/>
    <lineage>
        <taxon>Bacteria</taxon>
        <taxon>Pseudomonadati</taxon>
        <taxon>Pseudomonadota</taxon>
        <taxon>Alphaproteobacteria</taxon>
        <taxon>Acetobacterales</taxon>
        <taxon>Acetobacteraceae</taxon>
        <taxon>Acidomonas</taxon>
    </lineage>
</organism>
<evidence type="ECO:0000259" key="1">
    <source>
        <dbReference type="Pfam" id="PF12680"/>
    </source>
</evidence>
<proteinExistence type="predicted"/>
<dbReference type="InterPro" id="IPR037401">
    <property type="entry name" value="SnoaL-like"/>
</dbReference>
<reference evidence="3" key="1">
    <citation type="journal article" date="2014" name="FEMS Microbiol. Lett.">
        <title>Draft Genomic DNA Sequence of the Facultatively Methylotrophic Bacterium Acidomonas methanolica type strain MB58.</title>
        <authorList>
            <person name="Higashiura N."/>
            <person name="Hadano H."/>
            <person name="Hirakawa H."/>
            <person name="Matsutani M."/>
            <person name="Takabe S."/>
            <person name="Matsushita K."/>
            <person name="Azuma Y."/>
        </authorList>
    </citation>
    <scope>NUCLEOTIDE SEQUENCE [LARGE SCALE GENOMIC DNA]</scope>
    <source>
        <strain evidence="3">MB58</strain>
    </source>
</reference>
<dbReference type="Gene3D" id="3.10.450.50">
    <property type="match status" value="1"/>
</dbReference>
<evidence type="ECO:0000313" key="3">
    <source>
        <dbReference type="Proteomes" id="UP000019760"/>
    </source>
</evidence>